<evidence type="ECO:0000256" key="2">
    <source>
        <dbReference type="ARBA" id="ARBA00023136"/>
    </source>
</evidence>
<keyword evidence="2" id="KW-0472">Membrane</keyword>
<dbReference type="GO" id="GO:0009279">
    <property type="term" value="C:cell outer membrane"/>
    <property type="evidence" value="ECO:0007669"/>
    <property type="project" value="UniProtKB-SubCell"/>
</dbReference>
<comment type="subcellular location">
    <subcellularLocation>
        <location evidence="1">Cell outer membrane</location>
    </subcellularLocation>
</comment>
<dbReference type="eggNOG" id="COG4771">
    <property type="taxonomic scope" value="Bacteria"/>
</dbReference>
<sequence>MGLFGSNNLPDDVSHYRGKTLVDLEARYKFNDTFSVAVGGNNVFNTYPDREQNATLQFLGVKYALTSPFGFNGAFLYGRVTASF</sequence>
<evidence type="ECO:0000256" key="3">
    <source>
        <dbReference type="ARBA" id="ARBA00023237"/>
    </source>
</evidence>
<dbReference type="InterPro" id="IPR036942">
    <property type="entry name" value="Beta-barrel_TonB_sf"/>
</dbReference>
<comment type="caution">
    <text evidence="4">The sequence shown here is derived from an EMBL/GenBank/DDBJ whole genome shotgun (WGS) entry which is preliminary data.</text>
</comment>
<evidence type="ECO:0000313" key="4">
    <source>
        <dbReference type="EMBL" id="KZC22465.1"/>
    </source>
</evidence>
<dbReference type="STRING" id="416169.RHOFW104T7_00600"/>
<name>A0A154QE05_9GAMM</name>
<organism evidence="4 5">
    <name type="scientific">Rhodanobacter thiooxydans</name>
    <dbReference type="NCBI Taxonomy" id="416169"/>
    <lineage>
        <taxon>Bacteria</taxon>
        <taxon>Pseudomonadati</taxon>
        <taxon>Pseudomonadota</taxon>
        <taxon>Gammaproteobacteria</taxon>
        <taxon>Lysobacterales</taxon>
        <taxon>Rhodanobacteraceae</taxon>
        <taxon>Rhodanobacter</taxon>
    </lineage>
</organism>
<reference evidence="4 5" key="1">
    <citation type="journal article" date="2016" name="MBio">
        <title>Lateral Gene Transfer in a Heavy Metal-Contaminated-Groundwater Microbial Community.</title>
        <authorList>
            <person name="Hemme C.L."/>
            <person name="Green S.J."/>
            <person name="Rishishwar L."/>
            <person name="Prakash O."/>
            <person name="Pettenato A."/>
            <person name="Chakraborty R."/>
            <person name="Deutschbauer A.M."/>
            <person name="Van Nostrand J.D."/>
            <person name="Wu L."/>
            <person name="He Z."/>
            <person name="Jordan I.K."/>
            <person name="Hazen T.C."/>
            <person name="Arkin A.P."/>
            <person name="Kostka J.E."/>
            <person name="Zhou J."/>
        </authorList>
    </citation>
    <scope>NUCLEOTIDE SEQUENCE [LARGE SCALE GENOMIC DNA]</scope>
    <source>
        <strain evidence="4 5">FW104-T7</strain>
    </source>
</reference>
<proteinExistence type="predicted"/>
<dbReference type="Proteomes" id="UP000076131">
    <property type="component" value="Unassembled WGS sequence"/>
</dbReference>
<keyword evidence="3" id="KW-0998">Cell outer membrane</keyword>
<accession>A0A154QE05</accession>
<gene>
    <name evidence="4" type="ORF">RHOFW104T7_00600</name>
</gene>
<dbReference type="AlphaFoldDB" id="A0A154QE05"/>
<dbReference type="EMBL" id="LVJS01000101">
    <property type="protein sequence ID" value="KZC22465.1"/>
    <property type="molecule type" value="Genomic_DNA"/>
</dbReference>
<evidence type="ECO:0000313" key="5">
    <source>
        <dbReference type="Proteomes" id="UP000076131"/>
    </source>
</evidence>
<keyword evidence="5" id="KW-1185">Reference proteome</keyword>
<protein>
    <submittedName>
        <fullName evidence="4">Uncharacterized protein</fullName>
    </submittedName>
</protein>
<evidence type="ECO:0000256" key="1">
    <source>
        <dbReference type="ARBA" id="ARBA00004442"/>
    </source>
</evidence>
<dbReference type="RefSeq" id="WP_008435987.1">
    <property type="nucleotide sequence ID" value="NZ_LVJS01000101.1"/>
</dbReference>
<dbReference type="SUPFAM" id="SSF56935">
    <property type="entry name" value="Porins"/>
    <property type="match status" value="1"/>
</dbReference>
<dbReference type="Gene3D" id="2.40.170.20">
    <property type="entry name" value="TonB-dependent receptor, beta-barrel domain"/>
    <property type="match status" value="1"/>
</dbReference>